<accession>A0A9N9HX42</accession>
<dbReference type="Proteomes" id="UP000789375">
    <property type="component" value="Unassembled WGS sequence"/>
</dbReference>
<comment type="caution">
    <text evidence="1">The sequence shown here is derived from an EMBL/GenBank/DDBJ whole genome shotgun (WGS) entry which is preliminary data.</text>
</comment>
<proteinExistence type="predicted"/>
<name>A0A9N9HX42_FUNMO</name>
<reference evidence="1" key="1">
    <citation type="submission" date="2021-06" db="EMBL/GenBank/DDBJ databases">
        <authorList>
            <person name="Kallberg Y."/>
            <person name="Tangrot J."/>
            <person name="Rosling A."/>
        </authorList>
    </citation>
    <scope>NUCLEOTIDE SEQUENCE</scope>
    <source>
        <strain evidence="1">87-6 pot B 2015</strain>
    </source>
</reference>
<organism evidence="1 2">
    <name type="scientific">Funneliformis mosseae</name>
    <name type="common">Endomycorrhizal fungus</name>
    <name type="synonym">Glomus mosseae</name>
    <dbReference type="NCBI Taxonomy" id="27381"/>
    <lineage>
        <taxon>Eukaryota</taxon>
        <taxon>Fungi</taxon>
        <taxon>Fungi incertae sedis</taxon>
        <taxon>Mucoromycota</taxon>
        <taxon>Glomeromycotina</taxon>
        <taxon>Glomeromycetes</taxon>
        <taxon>Glomerales</taxon>
        <taxon>Glomeraceae</taxon>
        <taxon>Funneliformis</taxon>
    </lineage>
</organism>
<keyword evidence="2" id="KW-1185">Reference proteome</keyword>
<feature type="non-terminal residue" evidence="1">
    <location>
        <position position="112"/>
    </location>
</feature>
<evidence type="ECO:0000313" key="1">
    <source>
        <dbReference type="EMBL" id="CAG8709642.1"/>
    </source>
</evidence>
<protein>
    <submittedName>
        <fullName evidence="1">3671_t:CDS:1</fullName>
    </submittedName>
</protein>
<dbReference type="AlphaFoldDB" id="A0A9N9HX42"/>
<evidence type="ECO:0000313" key="2">
    <source>
        <dbReference type="Proteomes" id="UP000789375"/>
    </source>
</evidence>
<sequence length="112" mass="12670">AIAHVGRTLIKHTLILATHGLIIRFVLKNIVIVSKGAYFDIEYAFRTNCYARHSSHRRNNTSAALPEGSIPMNKKQDMELGFSTALKIHRVEFDLLATYEIFSIIIEEVGIE</sequence>
<gene>
    <name evidence="1" type="ORF">FMOSSE_LOCUS14239</name>
</gene>
<dbReference type="EMBL" id="CAJVPP010010307">
    <property type="protein sequence ID" value="CAG8709642.1"/>
    <property type="molecule type" value="Genomic_DNA"/>
</dbReference>